<name>A0A6H1ZZA2_9ZZZZ</name>
<accession>A0A6H1ZZA2</accession>
<dbReference type="AlphaFoldDB" id="A0A6H1ZZA2"/>
<organism evidence="1">
    <name type="scientific">viral metagenome</name>
    <dbReference type="NCBI Taxonomy" id="1070528"/>
    <lineage>
        <taxon>unclassified sequences</taxon>
        <taxon>metagenomes</taxon>
        <taxon>organismal metagenomes</taxon>
    </lineage>
</organism>
<gene>
    <name evidence="1" type="ORF">TM448A02924_0008</name>
</gene>
<evidence type="ECO:0000313" key="1">
    <source>
        <dbReference type="EMBL" id="QJA52731.1"/>
    </source>
</evidence>
<proteinExistence type="predicted"/>
<dbReference type="EMBL" id="MT144363">
    <property type="protein sequence ID" value="QJA52731.1"/>
    <property type="molecule type" value="Genomic_DNA"/>
</dbReference>
<reference evidence="1" key="1">
    <citation type="submission" date="2020-03" db="EMBL/GenBank/DDBJ databases">
        <title>The deep terrestrial virosphere.</title>
        <authorList>
            <person name="Holmfeldt K."/>
            <person name="Nilsson E."/>
            <person name="Simone D."/>
            <person name="Lopez-Fernandez M."/>
            <person name="Wu X."/>
            <person name="de Brujin I."/>
            <person name="Lundin D."/>
            <person name="Andersson A."/>
            <person name="Bertilsson S."/>
            <person name="Dopson M."/>
        </authorList>
    </citation>
    <scope>NUCLEOTIDE SEQUENCE</scope>
    <source>
        <strain evidence="1">TM448A02924</strain>
    </source>
</reference>
<protein>
    <submittedName>
        <fullName evidence="1">Uncharacterized protein</fullName>
    </submittedName>
</protein>
<sequence length="67" mass="8026">MRRYVRSYGFEVTLLWCNDKGLCLDDRCMYIVESKLDYLERDLWAIGWSEIEALKNFGVASSQRKRK</sequence>